<proteinExistence type="predicted"/>
<reference evidence="2" key="2">
    <citation type="submission" date="2022-01" db="EMBL/GenBank/DDBJ databases">
        <authorList>
            <person name="Yamashiro T."/>
            <person name="Shiraishi A."/>
            <person name="Satake H."/>
            <person name="Nakayama K."/>
        </authorList>
    </citation>
    <scope>NUCLEOTIDE SEQUENCE</scope>
</reference>
<feature type="compositionally biased region" description="Polar residues" evidence="1">
    <location>
        <begin position="51"/>
        <end position="69"/>
    </location>
</feature>
<evidence type="ECO:0000256" key="1">
    <source>
        <dbReference type="SAM" id="MobiDB-lite"/>
    </source>
</evidence>
<feature type="region of interest" description="Disordered" evidence="1">
    <location>
        <begin position="1"/>
        <end position="89"/>
    </location>
</feature>
<name>A0ABQ4Z5I0_9ASTR</name>
<keyword evidence="3" id="KW-1185">Reference proteome</keyword>
<gene>
    <name evidence="2" type="ORF">Tco_0750654</name>
</gene>
<feature type="compositionally biased region" description="Polar residues" evidence="1">
    <location>
        <begin position="30"/>
        <end position="44"/>
    </location>
</feature>
<feature type="compositionally biased region" description="Basic and acidic residues" evidence="1">
    <location>
        <begin position="10"/>
        <end position="29"/>
    </location>
</feature>
<accession>A0ABQ4Z5I0</accession>
<reference evidence="2" key="1">
    <citation type="journal article" date="2022" name="Int. J. Mol. Sci.">
        <title>Draft Genome of Tanacetum Coccineum: Genomic Comparison of Closely Related Tanacetum-Family Plants.</title>
        <authorList>
            <person name="Yamashiro T."/>
            <person name="Shiraishi A."/>
            <person name="Nakayama K."/>
            <person name="Satake H."/>
        </authorList>
    </citation>
    <scope>NUCLEOTIDE SEQUENCE</scope>
</reference>
<organism evidence="2 3">
    <name type="scientific">Tanacetum coccineum</name>
    <dbReference type="NCBI Taxonomy" id="301880"/>
    <lineage>
        <taxon>Eukaryota</taxon>
        <taxon>Viridiplantae</taxon>
        <taxon>Streptophyta</taxon>
        <taxon>Embryophyta</taxon>
        <taxon>Tracheophyta</taxon>
        <taxon>Spermatophyta</taxon>
        <taxon>Magnoliopsida</taxon>
        <taxon>eudicotyledons</taxon>
        <taxon>Gunneridae</taxon>
        <taxon>Pentapetalae</taxon>
        <taxon>asterids</taxon>
        <taxon>campanulids</taxon>
        <taxon>Asterales</taxon>
        <taxon>Asteraceae</taxon>
        <taxon>Asteroideae</taxon>
        <taxon>Anthemideae</taxon>
        <taxon>Anthemidinae</taxon>
        <taxon>Tanacetum</taxon>
    </lineage>
</organism>
<protein>
    <submittedName>
        <fullName evidence="2">Uncharacterized protein</fullName>
    </submittedName>
</protein>
<dbReference type="Proteomes" id="UP001151760">
    <property type="component" value="Unassembled WGS sequence"/>
</dbReference>
<evidence type="ECO:0000313" key="3">
    <source>
        <dbReference type="Proteomes" id="UP001151760"/>
    </source>
</evidence>
<feature type="region of interest" description="Disordered" evidence="1">
    <location>
        <begin position="119"/>
        <end position="150"/>
    </location>
</feature>
<evidence type="ECO:0000313" key="2">
    <source>
        <dbReference type="EMBL" id="GJS84113.1"/>
    </source>
</evidence>
<dbReference type="EMBL" id="BQNB010010950">
    <property type="protein sequence ID" value="GJS84113.1"/>
    <property type="molecule type" value="Genomic_DNA"/>
</dbReference>
<comment type="caution">
    <text evidence="2">The sequence shown here is derived from an EMBL/GenBank/DDBJ whole genome shotgun (WGS) entry which is preliminary data.</text>
</comment>
<sequence length="272" mass="30681">MPRFSSNDMVHNHYLDEARKKTQERDRNSKTSVMPSARFQSTADGSKPKPRSNNQTSRSLPVSKSSRVTITDVPKADHSKSSSSFSDSKNFVCSTCHKCVFNANHDACITKLLKEVNSRTKIQSHKTRSSNKPVDQKSHTQKPGRQIFTGHRFSPNKTFTVYEKTSPRSDLRWKPTGRIFKSVGLRWIPTGKLFDSCISKVNSEPTHGSNVDISNIHESKQTLDLSAGTSINVQKEHSFNLSAGTSNNVKPDNLRVWLLKKLISQKPKWIQN</sequence>